<sequence>MEPDVSIETRVNIVGIKARWLLGLLFLGLYCAANLGVSNSISKAASLLRLLLKIFIRWRRIDKLFVGSISESQAASTLDLHLKIFHVNPALPHFLLNSTESIMDSQVSPFTGASAQSE</sequence>
<dbReference type="EMBL" id="BAABME010006647">
    <property type="protein sequence ID" value="GAA0168927.1"/>
    <property type="molecule type" value="Genomic_DNA"/>
</dbReference>
<proteinExistence type="predicted"/>
<dbReference type="AlphaFoldDB" id="A0AAV3R3I5"/>
<feature type="transmembrane region" description="Helical" evidence="1">
    <location>
        <begin position="20"/>
        <end position="41"/>
    </location>
</feature>
<comment type="caution">
    <text evidence="2">The sequence shown here is derived from an EMBL/GenBank/DDBJ whole genome shotgun (WGS) entry which is preliminary data.</text>
</comment>
<evidence type="ECO:0000313" key="2">
    <source>
        <dbReference type="EMBL" id="GAA0168927.1"/>
    </source>
</evidence>
<accession>A0AAV3R3I5</accession>
<keyword evidence="1" id="KW-0812">Transmembrane</keyword>
<organism evidence="2 3">
    <name type="scientific">Lithospermum erythrorhizon</name>
    <name type="common">Purple gromwell</name>
    <name type="synonym">Lithospermum officinale var. erythrorhizon</name>
    <dbReference type="NCBI Taxonomy" id="34254"/>
    <lineage>
        <taxon>Eukaryota</taxon>
        <taxon>Viridiplantae</taxon>
        <taxon>Streptophyta</taxon>
        <taxon>Embryophyta</taxon>
        <taxon>Tracheophyta</taxon>
        <taxon>Spermatophyta</taxon>
        <taxon>Magnoliopsida</taxon>
        <taxon>eudicotyledons</taxon>
        <taxon>Gunneridae</taxon>
        <taxon>Pentapetalae</taxon>
        <taxon>asterids</taxon>
        <taxon>lamiids</taxon>
        <taxon>Boraginales</taxon>
        <taxon>Boraginaceae</taxon>
        <taxon>Boraginoideae</taxon>
        <taxon>Lithospermeae</taxon>
        <taxon>Lithospermum</taxon>
    </lineage>
</organism>
<keyword evidence="1" id="KW-1133">Transmembrane helix</keyword>
<evidence type="ECO:0000313" key="3">
    <source>
        <dbReference type="Proteomes" id="UP001454036"/>
    </source>
</evidence>
<name>A0AAV3R3I5_LITER</name>
<gene>
    <name evidence="2" type="ORF">LIER_23520</name>
</gene>
<protein>
    <submittedName>
        <fullName evidence="2">Uncharacterized protein</fullName>
    </submittedName>
</protein>
<dbReference type="Proteomes" id="UP001454036">
    <property type="component" value="Unassembled WGS sequence"/>
</dbReference>
<reference evidence="2 3" key="1">
    <citation type="submission" date="2024-01" db="EMBL/GenBank/DDBJ databases">
        <title>The complete chloroplast genome sequence of Lithospermum erythrorhizon: insights into the phylogenetic relationship among Boraginaceae species and the maternal lineages of purple gromwells.</title>
        <authorList>
            <person name="Okada T."/>
            <person name="Watanabe K."/>
        </authorList>
    </citation>
    <scope>NUCLEOTIDE SEQUENCE [LARGE SCALE GENOMIC DNA]</scope>
</reference>
<keyword evidence="1" id="KW-0472">Membrane</keyword>
<keyword evidence="3" id="KW-1185">Reference proteome</keyword>
<evidence type="ECO:0000256" key="1">
    <source>
        <dbReference type="SAM" id="Phobius"/>
    </source>
</evidence>